<dbReference type="NCBIfam" id="TIGR00652">
    <property type="entry name" value="DapF"/>
    <property type="match status" value="1"/>
</dbReference>
<dbReference type="GO" id="GO:0005829">
    <property type="term" value="C:cytosol"/>
    <property type="evidence" value="ECO:0007669"/>
    <property type="project" value="TreeGrafter"/>
</dbReference>
<dbReference type="EMBL" id="CP001696">
    <property type="protein sequence ID" value="ACV24135.1"/>
    <property type="molecule type" value="Genomic_DNA"/>
</dbReference>
<dbReference type="GO" id="GO:0008837">
    <property type="term" value="F:diaminopimelate epimerase activity"/>
    <property type="evidence" value="ECO:0007669"/>
    <property type="project" value="UniProtKB-UniRule"/>
</dbReference>
<comment type="function">
    <text evidence="9">Catalyzes the stereoinversion of LL-2,6-diaminopimelate (L,L-DAP) to meso-diaminopimelate (meso-DAP), a precursor of L-lysine.</text>
</comment>
<dbReference type="PANTHER" id="PTHR31689">
    <property type="entry name" value="DIAMINOPIMELATE EPIMERASE, CHLOROPLASTIC"/>
    <property type="match status" value="1"/>
</dbReference>
<dbReference type="PROSITE" id="PS01326">
    <property type="entry name" value="DAP_EPIMERASE"/>
    <property type="match status" value="1"/>
</dbReference>
<dbReference type="HOGENOM" id="CLU_053306_3_0_2"/>
<evidence type="ECO:0000256" key="7">
    <source>
        <dbReference type="ARBA" id="ARBA00023235"/>
    </source>
</evidence>
<keyword evidence="6 9" id="KW-0457">Lysine biosynthesis</keyword>
<dbReference type="UniPathway" id="UPA00034">
    <property type="reaction ID" value="UER00025"/>
</dbReference>
<name>C7P6F3_METFA</name>
<protein>
    <recommendedName>
        <fullName evidence="3 9">Diaminopimelate epimerase</fullName>
        <shortName evidence="9">DAP epimerase</shortName>
        <ecNumber evidence="3 9">5.1.1.7</ecNumber>
    </recommendedName>
    <alternativeName>
        <fullName evidence="9">PLP-independent amino acid racemase</fullName>
    </alternativeName>
</protein>
<evidence type="ECO:0000256" key="4">
    <source>
        <dbReference type="ARBA" id="ARBA00022490"/>
    </source>
</evidence>
<evidence type="ECO:0000256" key="6">
    <source>
        <dbReference type="ARBA" id="ARBA00023154"/>
    </source>
</evidence>
<feature type="binding site" evidence="9">
    <location>
        <begin position="79"/>
        <end position="80"/>
    </location>
    <ligand>
        <name>substrate</name>
    </ligand>
</feature>
<comment type="catalytic activity">
    <reaction evidence="8 9">
        <text>(2S,6S)-2,6-diaminopimelate = meso-2,6-diaminopimelate</text>
        <dbReference type="Rhea" id="RHEA:15393"/>
        <dbReference type="ChEBI" id="CHEBI:57609"/>
        <dbReference type="ChEBI" id="CHEBI:57791"/>
        <dbReference type="EC" id="5.1.1.7"/>
    </reaction>
</comment>
<evidence type="ECO:0000313" key="11">
    <source>
        <dbReference type="EMBL" id="ACV24135.1"/>
    </source>
</evidence>
<evidence type="ECO:0000256" key="3">
    <source>
        <dbReference type="ARBA" id="ARBA00013080"/>
    </source>
</evidence>
<dbReference type="GO" id="GO:0009089">
    <property type="term" value="P:lysine biosynthetic process via diaminopimelate"/>
    <property type="evidence" value="ECO:0007669"/>
    <property type="project" value="UniProtKB-UniRule"/>
</dbReference>
<comment type="subcellular location">
    <subcellularLocation>
        <location evidence="9">Cytoplasm</location>
    </subcellularLocation>
</comment>
<dbReference type="eggNOG" id="arCOG02255">
    <property type="taxonomic scope" value="Archaea"/>
</dbReference>
<dbReference type="EC" id="5.1.1.7" evidence="3 9"/>
<dbReference type="Pfam" id="PF01678">
    <property type="entry name" value="DAP_epimerase"/>
    <property type="match status" value="2"/>
</dbReference>
<dbReference type="Proteomes" id="UP000001495">
    <property type="component" value="Chromosome"/>
</dbReference>
<keyword evidence="4 9" id="KW-0963">Cytoplasm</keyword>
<keyword evidence="12" id="KW-1185">Reference proteome</keyword>
<keyword evidence="5 9" id="KW-0028">Amino-acid biosynthesis</keyword>
<comment type="caution">
    <text evidence="9">Lacks conserved residue(s) required for the propagation of feature annotation.</text>
</comment>
<feature type="binding site" evidence="9">
    <location>
        <begin position="230"/>
        <end position="231"/>
    </location>
    <ligand>
        <name>substrate</name>
    </ligand>
</feature>
<dbReference type="SUPFAM" id="SSF54506">
    <property type="entry name" value="Diaminopimelate epimerase-like"/>
    <property type="match status" value="2"/>
</dbReference>
<feature type="binding site" evidence="9">
    <location>
        <position position="212"/>
    </location>
    <ligand>
        <name>substrate</name>
    </ligand>
</feature>
<dbReference type="HAMAP" id="MF_00197">
    <property type="entry name" value="DAP_epimerase"/>
    <property type="match status" value="1"/>
</dbReference>
<evidence type="ECO:0000256" key="10">
    <source>
        <dbReference type="PROSITE-ProRule" id="PRU10125"/>
    </source>
</evidence>
<feature type="active site" description="Proton donor" evidence="9">
    <location>
        <position position="78"/>
    </location>
</feature>
<sequence>MKMEFTKMHALGNDYIVINEFDGEKVKEEEKSYFAKKICRRGFSVGADGVIFVQKPTSDEYDVRFRIFNSDGSEAEMCGNGIRCFSKYVYERIMKKNPLNVETKGGLRVSEMEIEGDEVKKIKVYMGVPKFKLKDIPMVVDGYSEDDEFLNGELELKNPYLPKVKLSVVNVGNPHAVIFVEDNGIDLDFVRKHLDVIGKEIEHHKAFPERINVHFVKVLNPNEIRIITWERGAGYTTACGTGTTASVIIAHKLGKTGNKVLAHLDGGDLEIEIKDDGVYMIGDAVIVYDAKLINIGW</sequence>
<evidence type="ECO:0000256" key="2">
    <source>
        <dbReference type="ARBA" id="ARBA00010219"/>
    </source>
</evidence>
<dbReference type="STRING" id="573064.Mefer_0299"/>
<feature type="active site" evidence="10">
    <location>
        <position position="78"/>
    </location>
</feature>
<evidence type="ECO:0000256" key="9">
    <source>
        <dbReference type="HAMAP-Rule" id="MF_00197"/>
    </source>
</evidence>
<proteinExistence type="inferred from homology"/>
<feature type="active site" description="Proton acceptor" evidence="9">
    <location>
        <position position="239"/>
    </location>
</feature>
<dbReference type="InterPro" id="IPR001653">
    <property type="entry name" value="DAP_epimerase_DapF"/>
</dbReference>
<evidence type="ECO:0000313" key="12">
    <source>
        <dbReference type="Proteomes" id="UP000001495"/>
    </source>
</evidence>
<feature type="binding site" evidence="9">
    <location>
        <position position="13"/>
    </location>
    <ligand>
        <name>substrate</name>
    </ligand>
</feature>
<comment type="pathway">
    <text evidence="1 9">Amino-acid biosynthesis; L-lysine biosynthesis via DAP pathway; DL-2,6-diaminopimelate from LL-2,6-diaminopimelate: step 1/1.</text>
</comment>
<feature type="binding site" evidence="9">
    <location>
        <position position="173"/>
    </location>
    <ligand>
        <name>substrate</name>
    </ligand>
</feature>
<feature type="binding site" evidence="9">
    <location>
        <position position="69"/>
    </location>
    <ligand>
        <name>substrate</name>
    </ligand>
</feature>
<evidence type="ECO:0000256" key="5">
    <source>
        <dbReference type="ARBA" id="ARBA00022605"/>
    </source>
</evidence>
<evidence type="ECO:0000256" key="1">
    <source>
        <dbReference type="ARBA" id="ARBA00005196"/>
    </source>
</evidence>
<dbReference type="PANTHER" id="PTHR31689:SF0">
    <property type="entry name" value="DIAMINOPIMELATE EPIMERASE"/>
    <property type="match status" value="1"/>
</dbReference>
<dbReference type="FunFam" id="3.10.310.10:FF:000001">
    <property type="entry name" value="Diaminopimelate epimerase"/>
    <property type="match status" value="1"/>
</dbReference>
<evidence type="ECO:0000256" key="8">
    <source>
        <dbReference type="ARBA" id="ARBA00051712"/>
    </source>
</evidence>
<feature type="site" description="Could be important to modulate the pK values of the two catalytic cysteine residues" evidence="9">
    <location>
        <position position="175"/>
    </location>
</feature>
<dbReference type="InterPro" id="IPR018510">
    <property type="entry name" value="DAP_epimerase_AS"/>
</dbReference>
<dbReference type="AlphaFoldDB" id="C7P6F3"/>
<comment type="similarity">
    <text evidence="2 9">Belongs to the diaminopimelate epimerase family.</text>
</comment>
<keyword evidence="7 9" id="KW-0413">Isomerase</keyword>
<organism evidence="11 12">
    <name type="scientific">Methanocaldococcus fervens (strain DSM 4213 / JCM 15782 / AG86)</name>
    <name type="common">Methanococcus fervens</name>
    <dbReference type="NCBI Taxonomy" id="573064"/>
    <lineage>
        <taxon>Archaea</taxon>
        <taxon>Methanobacteriati</taxon>
        <taxon>Methanobacteriota</taxon>
        <taxon>Methanomada group</taxon>
        <taxon>Methanococci</taxon>
        <taxon>Methanococcales</taxon>
        <taxon>Methanocaldococcaceae</taxon>
        <taxon>Methanocaldococcus</taxon>
    </lineage>
</organism>
<comment type="subunit">
    <text evidence="9">Homodimer.</text>
</comment>
<feature type="binding site" evidence="9">
    <location>
        <begin position="240"/>
        <end position="241"/>
    </location>
    <ligand>
        <name>substrate</name>
    </ligand>
</feature>
<reference evidence="11" key="1">
    <citation type="submission" date="2009-08" db="EMBL/GenBank/DDBJ databases">
        <title>Complete sequence of chromosome of Methanocaldococcus fervens AG86.</title>
        <authorList>
            <consortium name="US DOE Joint Genome Institute"/>
            <person name="Lucas S."/>
            <person name="Copeland A."/>
            <person name="Lapidus A."/>
            <person name="Glavina del Rio T."/>
            <person name="Tice H."/>
            <person name="Bruce D."/>
            <person name="Goodwin L."/>
            <person name="Pitluck S."/>
            <person name="Chertkov O."/>
            <person name="Detter J.C."/>
            <person name="Han C."/>
            <person name="Tapia R."/>
            <person name="Larimer F."/>
            <person name="Land M."/>
            <person name="Hauser L."/>
            <person name="Kyrpides N."/>
            <person name="Ovchinnikova G."/>
            <person name="Lupa-Sieprawska M."/>
            <person name="Whitman W.B."/>
        </authorList>
    </citation>
    <scope>NUCLEOTIDE SEQUENCE [LARGE SCALE GENOMIC DNA]</scope>
    <source>
        <strain evidence="11">AG86</strain>
    </source>
</reference>
<dbReference type="Gene3D" id="3.10.310.10">
    <property type="entry name" value="Diaminopimelate Epimerase, Chain A, domain 1"/>
    <property type="match status" value="2"/>
</dbReference>
<feature type="site" description="Could be important to modulate the pK values of the two catalytic cysteine residues" evidence="9">
    <location>
        <position position="230"/>
    </location>
</feature>
<accession>C7P6F3</accession>
<dbReference type="KEGG" id="mfe:Mefer_0299"/>
<gene>
    <name evidence="9" type="primary">dapF</name>
    <name evidence="11" type="ordered locus">Mefer_0299</name>
</gene>